<gene>
    <name evidence="2" type="primary">yedE</name>
    <name evidence="2" type="ORF">Q3M24_02340</name>
</gene>
<reference evidence="2" key="2">
    <citation type="submission" date="2024-06" db="EMBL/GenBank/DDBJ databases">
        <authorList>
            <person name="Plum-Jensen L.E."/>
            <person name="Schramm A."/>
            <person name="Marshall I.P.G."/>
        </authorList>
    </citation>
    <scope>NUCLEOTIDE SEQUENCE</scope>
    <source>
        <strain evidence="2">Rat1</strain>
    </source>
</reference>
<accession>A0AAU8LXL3</accession>
<feature type="transmembrane region" description="Helical" evidence="1">
    <location>
        <begin position="89"/>
        <end position="112"/>
    </location>
</feature>
<sequence>MSRFKLPDLSIITGIVLGGGAVMLTLFGNPVNSGICISCFLENLAGALQLQDSVRMSYIRPELVGFLLGAFFMAKQNRRFRVTGGSSPLIRFFLGFFMIVGCGVFIGCPIKMLLRLGAGDLTAVAALLGMLFGIWLGGKYLRAGSVLDRAQNLPTINGYILPGIGFLLLLFLFLKPAFVQQGFSGPAAQHAPLWISLAVGLLIGGLAQRSGLCITGGIRNFFLFREKTLFSGVIAIFVSALMVSLVSGQFNLGMEAQPGAHHSHLWSFLAMVLVGLAAVIVDGCPFRQVIKAGEGDVDAGITCFGMVTGAAMVITWQLRSTSAGPVFNGQIATLLGLIFCLTVILSYRKARVKR</sequence>
<dbReference type="InterPro" id="IPR026366">
    <property type="entry name" value="Seleno_YedE"/>
</dbReference>
<keyword evidence="1" id="KW-0472">Membrane</keyword>
<keyword evidence="1" id="KW-1133">Transmembrane helix</keyword>
<feature type="transmembrane region" description="Helical" evidence="1">
    <location>
        <begin position="266"/>
        <end position="285"/>
    </location>
</feature>
<feature type="transmembrane region" description="Helical" evidence="1">
    <location>
        <begin position="297"/>
        <end position="318"/>
    </location>
</feature>
<evidence type="ECO:0000256" key="1">
    <source>
        <dbReference type="SAM" id="Phobius"/>
    </source>
</evidence>
<keyword evidence="1" id="KW-0812">Transmembrane</keyword>
<dbReference type="InterPro" id="IPR007272">
    <property type="entry name" value="Sulf_transp_TsuA/YedE"/>
</dbReference>
<dbReference type="KEGG" id="eaj:Q3M24_02340"/>
<dbReference type="NCBIfam" id="TIGR04112">
    <property type="entry name" value="seleno_YedE"/>
    <property type="match status" value="1"/>
</dbReference>
<reference evidence="2" key="1">
    <citation type="journal article" date="2024" name="Syst. Appl. Microbiol.">
        <title>First single-strain enrichments of Electrothrix cable bacteria, description of E. aestuarii sp. nov. and E. rattekaaiensis sp. nov., and proposal of a cable bacteria taxonomy following the rules of the SeqCode.</title>
        <authorList>
            <person name="Plum-Jensen L.E."/>
            <person name="Schramm A."/>
            <person name="Marshall I.P.G."/>
        </authorList>
    </citation>
    <scope>NUCLEOTIDE SEQUENCE</scope>
    <source>
        <strain evidence="2">Rat1</strain>
    </source>
</reference>
<protein>
    <submittedName>
        <fullName evidence="2">YedE family putative selenium transporter</fullName>
    </submittedName>
</protein>
<evidence type="ECO:0000313" key="2">
    <source>
        <dbReference type="EMBL" id="XCN73614.1"/>
    </source>
</evidence>
<proteinExistence type="predicted"/>
<feature type="transmembrane region" description="Helical" evidence="1">
    <location>
        <begin position="330"/>
        <end position="347"/>
    </location>
</feature>
<feature type="transmembrane region" description="Helical" evidence="1">
    <location>
        <begin position="118"/>
        <end position="138"/>
    </location>
</feature>
<organism evidence="2">
    <name type="scientific">Candidatus Electrothrix aestuarii</name>
    <dbReference type="NCBI Taxonomy" id="3062594"/>
    <lineage>
        <taxon>Bacteria</taxon>
        <taxon>Pseudomonadati</taxon>
        <taxon>Thermodesulfobacteriota</taxon>
        <taxon>Desulfobulbia</taxon>
        <taxon>Desulfobulbales</taxon>
        <taxon>Desulfobulbaceae</taxon>
        <taxon>Candidatus Electrothrix</taxon>
    </lineage>
</organism>
<name>A0AAU8LXL3_9BACT</name>
<feature type="transmembrane region" description="Helical" evidence="1">
    <location>
        <begin position="159"/>
        <end position="179"/>
    </location>
</feature>
<feature type="transmembrane region" description="Helical" evidence="1">
    <location>
        <begin position="228"/>
        <end position="246"/>
    </location>
</feature>
<dbReference type="AlphaFoldDB" id="A0AAU8LXL3"/>
<feature type="transmembrane region" description="Helical" evidence="1">
    <location>
        <begin position="9"/>
        <end position="28"/>
    </location>
</feature>
<dbReference type="Pfam" id="PF04143">
    <property type="entry name" value="Sulf_transp"/>
    <property type="match status" value="1"/>
</dbReference>
<feature type="transmembrane region" description="Helical" evidence="1">
    <location>
        <begin position="191"/>
        <end position="207"/>
    </location>
</feature>
<dbReference type="EMBL" id="CP159373">
    <property type="protein sequence ID" value="XCN73614.1"/>
    <property type="molecule type" value="Genomic_DNA"/>
</dbReference>